<dbReference type="EMBL" id="LKAM01000001">
    <property type="protein sequence ID" value="KUM50285.1"/>
    <property type="molecule type" value="Genomic_DNA"/>
</dbReference>
<evidence type="ECO:0000313" key="1">
    <source>
        <dbReference type="EMBL" id="KUM50285.1"/>
    </source>
</evidence>
<geneLocation type="mitochondrion" evidence="1"/>
<accession>A0A117NIR3</accession>
<comment type="caution">
    <text evidence="1">The sequence shown here is derived from an EMBL/GenBank/DDBJ whole genome shotgun (WGS) entry which is preliminary data.</text>
</comment>
<gene>
    <name evidence="1" type="ORF">ABT39_MTgene128</name>
</gene>
<name>A0A117NIR3_PICGL</name>
<protein>
    <submittedName>
        <fullName evidence="1">Uncharacterized protein</fullName>
    </submittedName>
</protein>
<keyword evidence="1" id="KW-0496">Mitochondrion</keyword>
<dbReference type="AlphaFoldDB" id="A0A117NIR3"/>
<proteinExistence type="predicted"/>
<reference evidence="1" key="1">
    <citation type="journal article" date="2015" name="Genome Biol. Evol.">
        <title>Organellar Genomes of White Spruce (Picea glauca): Assembly and Annotation.</title>
        <authorList>
            <person name="Jackman S.D."/>
            <person name="Warren R.L."/>
            <person name="Gibb E.A."/>
            <person name="Vandervalk B.P."/>
            <person name="Mohamadi H."/>
            <person name="Chu J."/>
            <person name="Raymond A."/>
            <person name="Pleasance S."/>
            <person name="Coope R."/>
            <person name="Wildung M.R."/>
            <person name="Ritland C.E."/>
            <person name="Bousquet J."/>
            <person name="Jones S.J."/>
            <person name="Bohlmann J."/>
            <person name="Birol I."/>
        </authorList>
    </citation>
    <scope>NUCLEOTIDE SEQUENCE [LARGE SCALE GENOMIC DNA]</scope>
    <source>
        <tissue evidence="1">Flushing bud</tissue>
    </source>
</reference>
<organism evidence="1">
    <name type="scientific">Picea glauca</name>
    <name type="common">White spruce</name>
    <name type="synonym">Pinus glauca</name>
    <dbReference type="NCBI Taxonomy" id="3330"/>
    <lineage>
        <taxon>Eukaryota</taxon>
        <taxon>Viridiplantae</taxon>
        <taxon>Streptophyta</taxon>
        <taxon>Embryophyta</taxon>
        <taxon>Tracheophyta</taxon>
        <taxon>Spermatophyta</taxon>
        <taxon>Pinopsida</taxon>
        <taxon>Pinidae</taxon>
        <taxon>Conifers I</taxon>
        <taxon>Pinales</taxon>
        <taxon>Pinaceae</taxon>
        <taxon>Picea</taxon>
    </lineage>
</organism>
<sequence>MNRRVDGFDPLQLLRGDTDSTRSMGTTLGHHSMSGIRGGDILDVTTPVLTRSITRYIEEITNESGVVRCFIEIENPLWLVLIMLARTRSNSGLAYG</sequence>